<keyword evidence="1" id="KW-0645">Protease</keyword>
<evidence type="ECO:0000313" key="5">
    <source>
        <dbReference type="EnsemblMetazoa" id="Aqu2.1.14662_001"/>
    </source>
</evidence>
<reference evidence="5" key="1">
    <citation type="submission" date="2017-05" db="UniProtKB">
        <authorList>
            <consortium name="EnsemblMetazoa"/>
        </authorList>
    </citation>
    <scope>IDENTIFICATION</scope>
</reference>
<evidence type="ECO:0000256" key="3">
    <source>
        <dbReference type="ARBA" id="ARBA00022801"/>
    </source>
</evidence>
<keyword evidence="3" id="KW-0378">Hydrolase</keyword>
<name>A0A1X7TIR8_AMPQE</name>
<dbReference type="GO" id="GO:0008233">
    <property type="term" value="F:peptidase activity"/>
    <property type="evidence" value="ECO:0007669"/>
    <property type="project" value="UniProtKB-KW"/>
</dbReference>
<dbReference type="EnsemblMetazoa" id="Aqu2.1.14662_001">
    <property type="protein sequence ID" value="Aqu2.1.14662_001"/>
    <property type="gene ID" value="Aqu2.1.14662"/>
</dbReference>
<evidence type="ECO:0000256" key="1">
    <source>
        <dbReference type="ARBA" id="ARBA00022670"/>
    </source>
</evidence>
<sequence length="278" mass="32304">RDKEFEECQRFYREGLTTSFIRILTDDAVKTWKLDIQLDIYNNSRYLVELCVYKIEDDSTYLLDLLAIVFNPSCKWNVFNSSEDPTSCVPGEKWEELLYARPLPDAHKHNMKVVCLVVLINRFGQLGRFDFLKKRICKGELTVHILSFLLRPFGLCSSFLTKRVRNDYIIAIVDKSIEFINSLNDDLLKKEATTDSRSETFSSIMKSLHHLCSVIPGRDDIEMFCLKIIFRLLQIPSFSGKINALNEINKIVPSMSYHPHFRTIGDEEQLTTERIAMS</sequence>
<dbReference type="InParanoid" id="A0A1X7TIR8"/>
<dbReference type="InterPro" id="IPR056850">
    <property type="entry name" value="ARM_UBP34_24_USP9X_Y"/>
</dbReference>
<dbReference type="Pfam" id="PF25010">
    <property type="entry name" value="ARM_UBP24_USP9X-Y"/>
    <property type="match status" value="1"/>
</dbReference>
<organism evidence="5">
    <name type="scientific">Amphimedon queenslandica</name>
    <name type="common">Sponge</name>
    <dbReference type="NCBI Taxonomy" id="400682"/>
    <lineage>
        <taxon>Eukaryota</taxon>
        <taxon>Metazoa</taxon>
        <taxon>Porifera</taxon>
        <taxon>Demospongiae</taxon>
        <taxon>Heteroscleromorpha</taxon>
        <taxon>Haplosclerida</taxon>
        <taxon>Niphatidae</taxon>
        <taxon>Amphimedon</taxon>
    </lineage>
</organism>
<accession>A0A1X7TIR8</accession>
<proteinExistence type="predicted"/>
<dbReference type="AlphaFoldDB" id="A0A1X7TIR8"/>
<evidence type="ECO:0000259" key="4">
    <source>
        <dbReference type="Pfam" id="PF25010"/>
    </source>
</evidence>
<dbReference type="GO" id="GO:0006508">
    <property type="term" value="P:proteolysis"/>
    <property type="evidence" value="ECO:0007669"/>
    <property type="project" value="UniProtKB-KW"/>
</dbReference>
<dbReference type="OrthoDB" id="289038at2759"/>
<dbReference type="STRING" id="400682.A0A1X7TIR8"/>
<keyword evidence="2" id="KW-0833">Ubl conjugation pathway</keyword>
<protein>
    <recommendedName>
        <fullName evidence="4">UBP34/UBP24/USP9X/USP9Y-like ARM repeat region domain-containing protein</fullName>
    </recommendedName>
</protein>
<feature type="domain" description="UBP34/UBP24/USP9X/USP9Y-like ARM repeat region" evidence="4">
    <location>
        <begin position="220"/>
        <end position="276"/>
    </location>
</feature>
<evidence type="ECO:0000256" key="2">
    <source>
        <dbReference type="ARBA" id="ARBA00022786"/>
    </source>
</evidence>